<name>A0A086XXV4_9RHOB</name>
<dbReference type="PANTHER" id="PTHR46796:SF6">
    <property type="entry name" value="ARAC SUBFAMILY"/>
    <property type="match status" value="1"/>
</dbReference>
<accession>A0A086XXV4</accession>
<protein>
    <recommendedName>
        <fullName evidence="4">HTH araC/xylS-type domain-containing protein</fullName>
    </recommendedName>
</protein>
<dbReference type="GO" id="GO:0003700">
    <property type="term" value="F:DNA-binding transcription factor activity"/>
    <property type="evidence" value="ECO:0007669"/>
    <property type="project" value="InterPro"/>
</dbReference>
<dbReference type="EMBL" id="JFZB01000012">
    <property type="protein sequence ID" value="KFI26854.1"/>
    <property type="molecule type" value="Genomic_DNA"/>
</dbReference>
<dbReference type="InterPro" id="IPR020449">
    <property type="entry name" value="Tscrpt_reg_AraC-type_HTH"/>
</dbReference>
<dbReference type="InterPro" id="IPR011051">
    <property type="entry name" value="RmlC_Cupin_sf"/>
</dbReference>
<reference evidence="5 6" key="1">
    <citation type="submission" date="2014-03" db="EMBL/GenBank/DDBJ databases">
        <title>Genome of Paenirhodobacter enshiensis DW2-9.</title>
        <authorList>
            <person name="Wang D."/>
            <person name="Wang G."/>
        </authorList>
    </citation>
    <scope>NUCLEOTIDE SEQUENCE [LARGE SCALE GENOMIC DNA]</scope>
    <source>
        <strain evidence="5 6">DW2-9</strain>
    </source>
</reference>
<sequence length="282" mass="30727">MVSPSQIPVFNLFGETGAFPDIIHCERIRDRAGLHDWTISPHRHHEMAQVFYMRAGTAQVRVDGRQIAFDNGEIIFIPAGIVHGFAFSRGSEGLVLSFPLTVVPTGGSDAALARILARPHCASADPTALCLMEQIADAFSTTGTFRANLLVALSQALFAAIARLAERQAAATAPPERRRMDDFGQLIARHMAEGWGVADYASALSVTAGHLNRICRAATGTSAGRHIEIAVMTEASRLLAFTQLPVAEVGYRLGFDDPSYFSRRFRALRGEAPSDYRRRFAT</sequence>
<dbReference type="PRINTS" id="PR00032">
    <property type="entry name" value="HTHARAC"/>
</dbReference>
<dbReference type="PROSITE" id="PS01124">
    <property type="entry name" value="HTH_ARAC_FAMILY_2"/>
    <property type="match status" value="1"/>
</dbReference>
<evidence type="ECO:0000256" key="1">
    <source>
        <dbReference type="ARBA" id="ARBA00023015"/>
    </source>
</evidence>
<dbReference type="STRING" id="1105367.CG50_00890"/>
<dbReference type="Gene3D" id="1.10.10.60">
    <property type="entry name" value="Homeodomain-like"/>
    <property type="match status" value="1"/>
</dbReference>
<dbReference type="AlphaFoldDB" id="A0A086XXV4"/>
<dbReference type="PANTHER" id="PTHR46796">
    <property type="entry name" value="HTH-TYPE TRANSCRIPTIONAL ACTIVATOR RHAS-RELATED"/>
    <property type="match status" value="1"/>
</dbReference>
<evidence type="ECO:0000256" key="2">
    <source>
        <dbReference type="ARBA" id="ARBA00023125"/>
    </source>
</evidence>
<dbReference type="SUPFAM" id="SSF46689">
    <property type="entry name" value="Homeodomain-like"/>
    <property type="match status" value="1"/>
</dbReference>
<proteinExistence type="predicted"/>
<feature type="domain" description="HTH araC/xylS-type" evidence="4">
    <location>
        <begin position="181"/>
        <end position="279"/>
    </location>
</feature>
<dbReference type="InterPro" id="IPR047264">
    <property type="entry name" value="Cupin_HpaA-like_N"/>
</dbReference>
<keyword evidence="3" id="KW-0804">Transcription</keyword>
<dbReference type="CDD" id="cd06999">
    <property type="entry name" value="cupin_HpaA-like_N"/>
    <property type="match status" value="1"/>
</dbReference>
<gene>
    <name evidence="5" type="ORF">CG50_00890</name>
</gene>
<dbReference type="OrthoDB" id="9814125at2"/>
<dbReference type="eggNOG" id="COG2207">
    <property type="taxonomic scope" value="Bacteria"/>
</dbReference>
<dbReference type="InterPro" id="IPR009057">
    <property type="entry name" value="Homeodomain-like_sf"/>
</dbReference>
<evidence type="ECO:0000256" key="3">
    <source>
        <dbReference type="ARBA" id="ARBA00023163"/>
    </source>
</evidence>
<evidence type="ECO:0000259" key="4">
    <source>
        <dbReference type="PROSITE" id="PS01124"/>
    </source>
</evidence>
<dbReference type="InterPro" id="IPR014710">
    <property type="entry name" value="RmlC-like_jellyroll"/>
</dbReference>
<dbReference type="InterPro" id="IPR013096">
    <property type="entry name" value="Cupin_2"/>
</dbReference>
<dbReference type="Gene3D" id="2.60.120.10">
    <property type="entry name" value="Jelly Rolls"/>
    <property type="match status" value="1"/>
</dbReference>
<dbReference type="GO" id="GO:0043565">
    <property type="term" value="F:sequence-specific DNA binding"/>
    <property type="evidence" value="ECO:0007669"/>
    <property type="project" value="InterPro"/>
</dbReference>
<dbReference type="SMART" id="SM00342">
    <property type="entry name" value="HTH_ARAC"/>
    <property type="match status" value="1"/>
</dbReference>
<evidence type="ECO:0000313" key="5">
    <source>
        <dbReference type="EMBL" id="KFI26854.1"/>
    </source>
</evidence>
<dbReference type="Pfam" id="PF12833">
    <property type="entry name" value="HTH_18"/>
    <property type="match status" value="1"/>
</dbReference>
<comment type="caution">
    <text evidence="5">The sequence shown here is derived from an EMBL/GenBank/DDBJ whole genome shotgun (WGS) entry which is preliminary data.</text>
</comment>
<dbReference type="Proteomes" id="UP000028824">
    <property type="component" value="Unassembled WGS sequence"/>
</dbReference>
<dbReference type="InterPro" id="IPR018060">
    <property type="entry name" value="HTH_AraC"/>
</dbReference>
<keyword evidence="6" id="KW-1185">Reference proteome</keyword>
<keyword evidence="2" id="KW-0238">DNA-binding</keyword>
<organism evidence="5 6">
    <name type="scientific">Paenirhodobacter enshiensis</name>
    <dbReference type="NCBI Taxonomy" id="1105367"/>
    <lineage>
        <taxon>Bacteria</taxon>
        <taxon>Pseudomonadati</taxon>
        <taxon>Pseudomonadota</taxon>
        <taxon>Alphaproteobacteria</taxon>
        <taxon>Rhodobacterales</taxon>
        <taxon>Rhodobacter group</taxon>
        <taxon>Paenirhodobacter</taxon>
    </lineage>
</organism>
<dbReference type="InterPro" id="IPR050204">
    <property type="entry name" value="AraC_XylS_family_regulators"/>
</dbReference>
<evidence type="ECO:0000313" key="6">
    <source>
        <dbReference type="Proteomes" id="UP000028824"/>
    </source>
</evidence>
<dbReference type="SUPFAM" id="SSF51182">
    <property type="entry name" value="RmlC-like cupins"/>
    <property type="match status" value="1"/>
</dbReference>
<keyword evidence="1" id="KW-0805">Transcription regulation</keyword>
<dbReference type="Pfam" id="PF07883">
    <property type="entry name" value="Cupin_2"/>
    <property type="match status" value="1"/>
</dbReference>